<name>A0ABU8DBN1_ERWAP</name>
<accession>A0ABU8DBN1</accession>
<dbReference type="SUPFAM" id="SSF69279">
    <property type="entry name" value="Phage tail proteins"/>
    <property type="match status" value="1"/>
</dbReference>
<protein>
    <submittedName>
        <fullName evidence="1">Contractile injection system protein, VgrG/Pvc8 family</fullName>
    </submittedName>
</protein>
<evidence type="ECO:0000313" key="1">
    <source>
        <dbReference type="EMBL" id="MEI2680915.1"/>
    </source>
</evidence>
<dbReference type="Pfam" id="PF05954">
    <property type="entry name" value="Phage_GPD"/>
    <property type="match status" value="1"/>
</dbReference>
<organism evidence="1 2">
    <name type="scientific">Erwinia aphidicola</name>
    <dbReference type="NCBI Taxonomy" id="68334"/>
    <lineage>
        <taxon>Bacteria</taxon>
        <taxon>Pseudomonadati</taxon>
        <taxon>Pseudomonadota</taxon>
        <taxon>Gammaproteobacteria</taxon>
        <taxon>Enterobacterales</taxon>
        <taxon>Erwiniaceae</taxon>
        <taxon>Erwinia</taxon>
    </lineage>
</organism>
<dbReference type="RefSeq" id="WP_099754347.1">
    <property type="nucleotide sequence ID" value="NZ_JACXBP010000002.1"/>
</dbReference>
<proteinExistence type="predicted"/>
<dbReference type="PANTHER" id="PTHR35862">
    <property type="entry name" value="FELS-2 PROPHAGE PROTEIN"/>
    <property type="match status" value="1"/>
</dbReference>
<evidence type="ECO:0000313" key="2">
    <source>
        <dbReference type="Proteomes" id="UP001306592"/>
    </source>
</evidence>
<keyword evidence="2" id="KW-1185">Reference proteome</keyword>
<comment type="caution">
    <text evidence="1">The sequence shown here is derived from an EMBL/GenBank/DDBJ whole genome shotgun (WGS) entry which is preliminary data.</text>
</comment>
<sequence length="370" mass="41105">MNNSIPVDIGAQLAPDYLIRLNNRDITDNLRKRLLSMTIDDARGLEADTLTLLLDDSDGWLMMPQRGAILRVYIGWQGRPLFCKGDFIIDELHHTGAPDRLTLVGRSANLSESLTQKAQHSWDKTTLGQVVSEIAERNSLQAKVSDGLASISIAHLDQADESDAQFLTKLAINHGATVTVKENTVLMLPRGGNRTAQGTEIPPIVLTRKEGDQHAWQVVSKLQYSGVQTRWLQLDKASSGKVRVFRAITDNQPELFGDGAEQDSPLPLYQREVIISEVFSTQDEAVRRAEAEWKARQTLTASMSFVLAMGMPALFPETPVRLRGFKTVIDAQQWTVVKVGHVIDSTGFRTTVNLESSWKGETYQLLIEAD</sequence>
<gene>
    <name evidence="1" type="ORF">V8N49_04495</name>
</gene>
<dbReference type="PANTHER" id="PTHR35862:SF1">
    <property type="entry name" value="FELS-2 PROPHAGE PROTEIN"/>
    <property type="match status" value="1"/>
</dbReference>
<reference evidence="1 2" key="1">
    <citation type="submission" date="2024-02" db="EMBL/GenBank/DDBJ databases">
        <title>First report Erwinia aphidicola in onion in Chile.</title>
        <authorList>
            <person name="Valenzuela M."/>
            <person name="Pena M."/>
            <person name="Dutta B."/>
        </authorList>
    </citation>
    <scope>NUCLEOTIDE SEQUENCE [LARGE SCALE GENOMIC DNA]</scope>
    <source>
        <strain evidence="1 2">QCJ3A</strain>
    </source>
</reference>
<dbReference type="InterPro" id="IPR052726">
    <property type="entry name" value="Phage_Baseplate_Hub"/>
</dbReference>
<dbReference type="Proteomes" id="UP001306592">
    <property type="component" value="Unassembled WGS sequence"/>
</dbReference>
<dbReference type="EMBL" id="JBANEI010000002">
    <property type="protein sequence ID" value="MEI2680915.1"/>
    <property type="molecule type" value="Genomic_DNA"/>
</dbReference>